<keyword evidence="1" id="KW-1133">Transmembrane helix</keyword>
<evidence type="ECO:0000313" key="3">
    <source>
        <dbReference type="Proteomes" id="UP000192917"/>
    </source>
</evidence>
<gene>
    <name evidence="2" type="ORF">SAMN05428998_11246</name>
</gene>
<accession>A0A1Y6BZ90</accession>
<protein>
    <submittedName>
        <fullName evidence="2">Uncharacterized protein</fullName>
    </submittedName>
</protein>
<dbReference type="AlphaFoldDB" id="A0A1Y6BZ90"/>
<proteinExistence type="predicted"/>
<evidence type="ECO:0000256" key="1">
    <source>
        <dbReference type="SAM" id="Phobius"/>
    </source>
</evidence>
<keyword evidence="1" id="KW-0812">Transmembrane</keyword>
<dbReference type="Proteomes" id="UP000192917">
    <property type="component" value="Unassembled WGS sequence"/>
</dbReference>
<dbReference type="STRING" id="560819.SAMN05428998_11246"/>
<sequence length="109" mass="10683">MVANACWNPSAGASGRRVGLRAQALLVGVSVFIITGLCLGVTAGALAGAGLSLLGVGDAASLAAAFLAAAASLPVAGWLGWRSYRLEATGEVDKAAEHLGPAGRGGREP</sequence>
<organism evidence="2 3">
    <name type="scientific">Tistlia consotensis USBA 355</name>
    <dbReference type="NCBI Taxonomy" id="560819"/>
    <lineage>
        <taxon>Bacteria</taxon>
        <taxon>Pseudomonadati</taxon>
        <taxon>Pseudomonadota</taxon>
        <taxon>Alphaproteobacteria</taxon>
        <taxon>Rhodospirillales</taxon>
        <taxon>Rhodovibrionaceae</taxon>
        <taxon>Tistlia</taxon>
    </lineage>
</organism>
<keyword evidence="3" id="KW-1185">Reference proteome</keyword>
<evidence type="ECO:0000313" key="2">
    <source>
        <dbReference type="EMBL" id="SMF36093.1"/>
    </source>
</evidence>
<reference evidence="2 3" key="1">
    <citation type="submission" date="2017-04" db="EMBL/GenBank/DDBJ databases">
        <authorList>
            <person name="Afonso C.L."/>
            <person name="Miller P.J."/>
            <person name="Scott M.A."/>
            <person name="Spackman E."/>
            <person name="Goraichik I."/>
            <person name="Dimitrov K.M."/>
            <person name="Suarez D.L."/>
            <person name="Swayne D.E."/>
        </authorList>
    </citation>
    <scope>NUCLEOTIDE SEQUENCE [LARGE SCALE GENOMIC DNA]</scope>
    <source>
        <strain evidence="2 3">USBA 355</strain>
    </source>
</reference>
<dbReference type="EMBL" id="FWZX01000012">
    <property type="protein sequence ID" value="SMF36093.1"/>
    <property type="molecule type" value="Genomic_DNA"/>
</dbReference>
<dbReference type="RefSeq" id="WP_085123582.1">
    <property type="nucleotide sequence ID" value="NZ_FWZX01000012.1"/>
</dbReference>
<feature type="transmembrane region" description="Helical" evidence="1">
    <location>
        <begin position="59"/>
        <end position="81"/>
    </location>
</feature>
<keyword evidence="1" id="KW-0472">Membrane</keyword>
<name>A0A1Y6BZ90_9PROT</name>
<feature type="transmembrane region" description="Helical" evidence="1">
    <location>
        <begin position="24"/>
        <end position="47"/>
    </location>
</feature>